<evidence type="ECO:0000259" key="2">
    <source>
        <dbReference type="Pfam" id="PF08268"/>
    </source>
</evidence>
<dbReference type="EMBL" id="CM010719">
    <property type="protein sequence ID" value="RZC61930.1"/>
    <property type="molecule type" value="Genomic_DNA"/>
</dbReference>
<feature type="region of interest" description="Disordered" evidence="1">
    <location>
        <begin position="1"/>
        <end position="27"/>
    </location>
</feature>
<keyword evidence="4" id="KW-1185">Reference proteome</keyword>
<feature type="region of interest" description="Disordered" evidence="1">
    <location>
        <begin position="51"/>
        <end position="80"/>
    </location>
</feature>
<accession>A0A4Y7JPF6</accession>
<dbReference type="InterPro" id="IPR013187">
    <property type="entry name" value="F-box-assoc_dom_typ3"/>
</dbReference>
<dbReference type="InterPro" id="IPR050796">
    <property type="entry name" value="SCF_F-box_component"/>
</dbReference>
<feature type="compositionally biased region" description="Low complexity" evidence="1">
    <location>
        <begin position="16"/>
        <end position="25"/>
    </location>
</feature>
<dbReference type="Gramene" id="RZC61930">
    <property type="protein sequence ID" value="RZC61930"/>
    <property type="gene ID" value="C5167_023686"/>
</dbReference>
<evidence type="ECO:0000256" key="1">
    <source>
        <dbReference type="SAM" id="MobiDB-lite"/>
    </source>
</evidence>
<feature type="domain" description="F-box associated beta-propeller type 3" evidence="2">
    <location>
        <begin position="107"/>
        <end position="322"/>
    </location>
</feature>
<sequence>MKKRVTKKRKQKVIDDPSPSSDSSPYIPNELILQSIVTRLPTRKIFQFKSEDEDEDNVFDEDVDDTVLNEDEDEDNVLDEDEDTVLNENEDGDRLLSKSDPPGHSIEPVGNCNGLACVKRLNASAGFEEIFIINRVTRETLNLTCLTPEIGDGRGLLTYLCHGFGFDSLSKEYKIVLIYTTSAIDGVRGFICMVVTLGGRSWRKIVTSTCDISPPPGHSPFPSKMVTTMWRNDHRYSTTCGNDLLWMVTNTGSDDGNKNQMLLSFDVHNEKMQFIRLPLEYNPLISTFKRDGSLEIDYHLMEFKGYPCVARSERDKIKQTWIEEKTYNVSLKDGSVSPASQYRNPFMRYFSSTISDNQVSPPTRMFSFSDRVILYWFDGGCLIFYDLEMKHHNLVQGIESSDVRTGDVFEAKMVEIRPDPDISEDIDDSECDCPCIDYQLHVQAENIISLKTFTPKEGERPTVPDLDVCWGSYEVCVGSQHIRLQLKCRFVLERTVVLKHYMVL</sequence>
<feature type="compositionally biased region" description="Basic residues" evidence="1">
    <location>
        <begin position="1"/>
        <end position="11"/>
    </location>
</feature>
<dbReference type="PANTHER" id="PTHR31672">
    <property type="entry name" value="BNACNNG10540D PROTEIN"/>
    <property type="match status" value="1"/>
</dbReference>
<protein>
    <recommendedName>
        <fullName evidence="2">F-box associated beta-propeller type 3 domain-containing protein</fullName>
    </recommendedName>
</protein>
<dbReference type="InterPro" id="IPR017451">
    <property type="entry name" value="F-box-assoc_interact_dom"/>
</dbReference>
<evidence type="ECO:0000313" key="3">
    <source>
        <dbReference type="EMBL" id="RZC61930.1"/>
    </source>
</evidence>
<dbReference type="Proteomes" id="UP000316621">
    <property type="component" value="Chromosome 5"/>
</dbReference>
<gene>
    <name evidence="3" type="ORF">C5167_023686</name>
</gene>
<name>A0A4Y7JPF6_PAPSO</name>
<evidence type="ECO:0000313" key="4">
    <source>
        <dbReference type="Proteomes" id="UP000316621"/>
    </source>
</evidence>
<dbReference type="NCBIfam" id="TIGR01640">
    <property type="entry name" value="F_box_assoc_1"/>
    <property type="match status" value="1"/>
</dbReference>
<dbReference type="PANTHER" id="PTHR31672:SF13">
    <property type="entry name" value="F-BOX PROTEIN CPR30-LIKE"/>
    <property type="match status" value="1"/>
</dbReference>
<dbReference type="AlphaFoldDB" id="A0A4Y7JPF6"/>
<proteinExistence type="predicted"/>
<dbReference type="Pfam" id="PF08268">
    <property type="entry name" value="FBA_3"/>
    <property type="match status" value="1"/>
</dbReference>
<organism evidence="3 4">
    <name type="scientific">Papaver somniferum</name>
    <name type="common">Opium poppy</name>
    <dbReference type="NCBI Taxonomy" id="3469"/>
    <lineage>
        <taxon>Eukaryota</taxon>
        <taxon>Viridiplantae</taxon>
        <taxon>Streptophyta</taxon>
        <taxon>Embryophyta</taxon>
        <taxon>Tracheophyta</taxon>
        <taxon>Spermatophyta</taxon>
        <taxon>Magnoliopsida</taxon>
        <taxon>Ranunculales</taxon>
        <taxon>Papaveraceae</taxon>
        <taxon>Papaveroideae</taxon>
        <taxon>Papaver</taxon>
    </lineage>
</organism>
<reference evidence="3 4" key="1">
    <citation type="journal article" date="2018" name="Science">
        <title>The opium poppy genome and morphinan production.</title>
        <authorList>
            <person name="Guo L."/>
            <person name="Winzer T."/>
            <person name="Yang X."/>
            <person name="Li Y."/>
            <person name="Ning Z."/>
            <person name="He Z."/>
            <person name="Teodor R."/>
            <person name="Lu Y."/>
            <person name="Bowser T.A."/>
            <person name="Graham I.A."/>
            <person name="Ye K."/>
        </authorList>
    </citation>
    <scope>NUCLEOTIDE SEQUENCE [LARGE SCALE GENOMIC DNA]</scope>
    <source>
        <strain evidence="4">cv. HN1</strain>
        <tissue evidence="3">Leaves</tissue>
    </source>
</reference>